<dbReference type="Proteomes" id="UP000078046">
    <property type="component" value="Unassembled WGS sequence"/>
</dbReference>
<dbReference type="CDD" id="cd12424">
    <property type="entry name" value="RRM3_hnRNPL_like"/>
    <property type="match status" value="1"/>
</dbReference>
<evidence type="ECO:0000313" key="5">
    <source>
        <dbReference type="EMBL" id="OAF70621.1"/>
    </source>
</evidence>
<dbReference type="PANTHER" id="PTHR15592">
    <property type="entry name" value="MATRIN 3/NUCLEAR PROTEIN 220-RELATED"/>
    <property type="match status" value="1"/>
</dbReference>
<name>A0A177BAQ9_9BILA</name>
<dbReference type="InterPro" id="IPR055204">
    <property type="entry name" value="HNRNPL_RRM"/>
</dbReference>
<dbReference type="GO" id="GO:1990904">
    <property type="term" value="C:ribonucleoprotein complex"/>
    <property type="evidence" value="ECO:0007669"/>
    <property type="project" value="UniProtKB-KW"/>
</dbReference>
<comment type="caution">
    <text evidence="5">The sequence shown here is derived from an EMBL/GenBank/DDBJ whole genome shotgun (WGS) entry which is preliminary data.</text>
</comment>
<protein>
    <submittedName>
        <fullName evidence="5">Heterogeneous nuclear ribonucleoprotein L-like protein</fullName>
    </submittedName>
</protein>
<evidence type="ECO:0000256" key="1">
    <source>
        <dbReference type="ARBA" id="ARBA00022737"/>
    </source>
</evidence>
<dbReference type="InterPro" id="IPR012677">
    <property type="entry name" value="Nucleotide-bd_a/b_plait_sf"/>
</dbReference>
<dbReference type="EMBL" id="LWCA01000128">
    <property type="protein sequence ID" value="OAF70621.1"/>
    <property type="molecule type" value="Genomic_DNA"/>
</dbReference>
<evidence type="ECO:0000259" key="4">
    <source>
        <dbReference type="PROSITE" id="PS50102"/>
    </source>
</evidence>
<keyword evidence="2 3" id="KW-0694">RNA-binding</keyword>
<keyword evidence="5" id="KW-0687">Ribonucleoprotein</keyword>
<dbReference type="PROSITE" id="PS50102">
    <property type="entry name" value="RRM"/>
    <property type="match status" value="2"/>
</dbReference>
<dbReference type="SUPFAM" id="SSF54928">
    <property type="entry name" value="RNA-binding domain, RBD"/>
    <property type="match status" value="3"/>
</dbReference>
<dbReference type="Pfam" id="PF11835">
    <property type="entry name" value="RRM_8"/>
    <property type="match status" value="1"/>
</dbReference>
<dbReference type="Gene3D" id="3.30.70.330">
    <property type="match status" value="4"/>
</dbReference>
<dbReference type="InterPro" id="IPR035979">
    <property type="entry name" value="RBD_domain_sf"/>
</dbReference>
<sequence length="469" mass="53419">MSKRPFTNYVQPGLTRVSSPKHFKSNIDQFKSDSPCKTIVVDNVKDVTEKNILGAFKKFGRMARVLLLPHFFRALVEFEELNFAISAVNKCKEDPLKVCTNFVKVYFSRYPTISEYISNEGTVSVLKIDIDKPIYPITTNVMRKILAPYDTNLKIIIVSNSQVLVEFSSVVGANNAKRYLDGEDIYSGCCTLRISRAEFSNLNIRENSELEYAYNLNSDYHNDSFINPHFGSSSNSRNIVQPIPNAVQQYDENGIEPGNVIIVVGLTDKFNCNKLFNLLCQYGNVIKIKILKTRQRSAMIQMGNRVGCERAINCLNGCSVFGTKLQFTFSKLDFLVFPRQKAHPLADDTPSFESFAGSKLNRFSTLEDAKRHEINRPNRTLHFYNIPTSFDQEKINKTFNDMSLKEPNKIQFYGNSSKSKHGLMEWVKFDDAIDAILIAQHHSISDSASKYPYILKMNFASCLIRPTNR</sequence>
<dbReference type="AlphaFoldDB" id="A0A177BAQ9"/>
<evidence type="ECO:0000256" key="2">
    <source>
        <dbReference type="ARBA" id="ARBA00022884"/>
    </source>
</evidence>
<accession>A0A177BAQ9</accession>
<dbReference type="OrthoDB" id="302770at2759"/>
<keyword evidence="6" id="KW-1185">Reference proteome</keyword>
<dbReference type="InterPro" id="IPR000504">
    <property type="entry name" value="RRM_dom"/>
</dbReference>
<gene>
    <name evidence="5" type="ORF">A3Q56_01666</name>
</gene>
<organism evidence="5 6">
    <name type="scientific">Intoshia linei</name>
    <dbReference type="NCBI Taxonomy" id="1819745"/>
    <lineage>
        <taxon>Eukaryota</taxon>
        <taxon>Metazoa</taxon>
        <taxon>Spiralia</taxon>
        <taxon>Lophotrochozoa</taxon>
        <taxon>Mesozoa</taxon>
        <taxon>Orthonectida</taxon>
        <taxon>Rhopaluridae</taxon>
        <taxon>Intoshia</taxon>
    </lineage>
</organism>
<dbReference type="GO" id="GO:0003723">
    <property type="term" value="F:RNA binding"/>
    <property type="evidence" value="ECO:0007669"/>
    <property type="project" value="UniProtKB-UniRule"/>
</dbReference>
<feature type="domain" description="RRM" evidence="4">
    <location>
        <begin position="37"/>
        <end position="110"/>
    </location>
</feature>
<proteinExistence type="predicted"/>
<feature type="domain" description="RRM" evidence="4">
    <location>
        <begin position="259"/>
        <end position="332"/>
    </location>
</feature>
<keyword evidence="1" id="KW-0677">Repeat</keyword>
<dbReference type="Pfam" id="PF22976">
    <property type="entry name" value="RRM_10"/>
    <property type="match status" value="1"/>
</dbReference>
<dbReference type="Pfam" id="PF13893">
    <property type="entry name" value="RRM_5"/>
    <property type="match status" value="1"/>
</dbReference>
<reference evidence="5 6" key="1">
    <citation type="submission" date="2016-04" db="EMBL/GenBank/DDBJ databases">
        <title>The genome of Intoshia linei affirms orthonectids as highly simplified spiralians.</title>
        <authorList>
            <person name="Mikhailov K.V."/>
            <person name="Slusarev G.S."/>
            <person name="Nikitin M.A."/>
            <person name="Logacheva M.D."/>
            <person name="Penin A."/>
            <person name="Aleoshin V."/>
            <person name="Panchin Y.V."/>
        </authorList>
    </citation>
    <scope>NUCLEOTIDE SEQUENCE [LARGE SCALE GENOMIC DNA]</scope>
    <source>
        <strain evidence="5">Intl2013</strain>
        <tissue evidence="5">Whole animal</tissue>
    </source>
</reference>
<evidence type="ECO:0000313" key="6">
    <source>
        <dbReference type="Proteomes" id="UP000078046"/>
    </source>
</evidence>
<evidence type="ECO:0000256" key="3">
    <source>
        <dbReference type="PROSITE-ProRule" id="PRU00176"/>
    </source>
</evidence>
<dbReference type="SMART" id="SM00360">
    <property type="entry name" value="RRM"/>
    <property type="match status" value="3"/>
</dbReference>
<dbReference type="InterPro" id="IPR021790">
    <property type="entry name" value="PTBP1-like_RRM2"/>
</dbReference>